<dbReference type="eggNOG" id="ENOG502QUGQ">
    <property type="taxonomic scope" value="Eukaryota"/>
</dbReference>
<evidence type="ECO:0000313" key="8">
    <source>
        <dbReference type="Proteomes" id="UP000030762"/>
    </source>
</evidence>
<evidence type="ECO:0000256" key="4">
    <source>
        <dbReference type="RuleBase" id="RU004453"/>
    </source>
</evidence>
<dbReference type="GO" id="GO:0005576">
    <property type="term" value="C:extracellular region"/>
    <property type="evidence" value="ECO:0007669"/>
    <property type="project" value="TreeGrafter"/>
</dbReference>
<dbReference type="Gene3D" id="3.20.20.80">
    <property type="entry name" value="Glycosidases"/>
    <property type="match status" value="1"/>
</dbReference>
<feature type="compositionally biased region" description="Low complexity" evidence="5">
    <location>
        <begin position="64"/>
        <end position="80"/>
    </location>
</feature>
<organism evidence="7 8">
    <name type="scientific">Saprolegnia diclina (strain VS20)</name>
    <dbReference type="NCBI Taxonomy" id="1156394"/>
    <lineage>
        <taxon>Eukaryota</taxon>
        <taxon>Sar</taxon>
        <taxon>Stramenopiles</taxon>
        <taxon>Oomycota</taxon>
        <taxon>Saprolegniomycetes</taxon>
        <taxon>Saprolegniales</taxon>
        <taxon>Saprolegniaceae</taxon>
        <taxon>Saprolegnia</taxon>
    </lineage>
</organism>
<dbReference type="InParanoid" id="T0S4P9"/>
<dbReference type="PANTHER" id="PTHR11177:SF317">
    <property type="entry name" value="CHITINASE 12-RELATED"/>
    <property type="match status" value="1"/>
</dbReference>
<name>T0S4P9_SAPDV</name>
<evidence type="ECO:0000313" key="7">
    <source>
        <dbReference type="EMBL" id="EQC40003.1"/>
    </source>
</evidence>
<dbReference type="EMBL" id="JH767137">
    <property type="protein sequence ID" value="EQC40003.1"/>
    <property type="molecule type" value="Genomic_DNA"/>
</dbReference>
<feature type="region of interest" description="Disordered" evidence="5">
    <location>
        <begin position="48"/>
        <end position="82"/>
    </location>
</feature>
<dbReference type="OMA" id="YNINDNP"/>
<dbReference type="GO" id="GO:0006032">
    <property type="term" value="P:chitin catabolic process"/>
    <property type="evidence" value="ECO:0007669"/>
    <property type="project" value="TreeGrafter"/>
</dbReference>
<evidence type="ECO:0000256" key="2">
    <source>
        <dbReference type="ARBA" id="ARBA00023295"/>
    </source>
</evidence>
<dbReference type="VEuPathDB" id="FungiDB:SDRG_02663"/>
<dbReference type="InterPro" id="IPR050314">
    <property type="entry name" value="Glycosyl_Hydrlase_18"/>
</dbReference>
<keyword evidence="2 3" id="KW-0326">Glycosidase</keyword>
<dbReference type="PROSITE" id="PS51910">
    <property type="entry name" value="GH18_2"/>
    <property type="match status" value="1"/>
</dbReference>
<gene>
    <name evidence="7" type="ORF">SDRG_02663</name>
</gene>
<accession>T0S4P9</accession>
<dbReference type="RefSeq" id="XP_008606477.1">
    <property type="nucleotide sequence ID" value="XM_008608255.1"/>
</dbReference>
<evidence type="ECO:0000256" key="3">
    <source>
        <dbReference type="RuleBase" id="RU000489"/>
    </source>
</evidence>
<evidence type="ECO:0000256" key="5">
    <source>
        <dbReference type="SAM" id="MobiDB-lite"/>
    </source>
</evidence>
<dbReference type="GO" id="GO:0008061">
    <property type="term" value="F:chitin binding"/>
    <property type="evidence" value="ECO:0007669"/>
    <property type="project" value="InterPro"/>
</dbReference>
<dbReference type="GO" id="GO:0005975">
    <property type="term" value="P:carbohydrate metabolic process"/>
    <property type="evidence" value="ECO:0007669"/>
    <property type="project" value="InterPro"/>
</dbReference>
<dbReference type="STRING" id="1156394.T0S4P9"/>
<comment type="similarity">
    <text evidence="4">Belongs to the glycosyl hydrolase 18 family.</text>
</comment>
<dbReference type="InterPro" id="IPR001223">
    <property type="entry name" value="Glyco_hydro18_cat"/>
</dbReference>
<protein>
    <recommendedName>
        <fullName evidence="6">GH18 domain-containing protein</fullName>
    </recommendedName>
</protein>
<dbReference type="PANTHER" id="PTHR11177">
    <property type="entry name" value="CHITINASE"/>
    <property type="match status" value="1"/>
</dbReference>
<dbReference type="InterPro" id="IPR017853">
    <property type="entry name" value="GH"/>
</dbReference>
<dbReference type="GeneID" id="19943390"/>
<dbReference type="Proteomes" id="UP000030762">
    <property type="component" value="Unassembled WGS sequence"/>
</dbReference>
<dbReference type="OrthoDB" id="76388at2759"/>
<dbReference type="SMART" id="SM00636">
    <property type="entry name" value="Glyco_18"/>
    <property type="match status" value="1"/>
</dbReference>
<proteinExistence type="inferred from homology"/>
<reference evidence="7 8" key="1">
    <citation type="submission" date="2012-04" db="EMBL/GenBank/DDBJ databases">
        <title>The Genome Sequence of Saprolegnia declina VS20.</title>
        <authorList>
            <consortium name="The Broad Institute Genome Sequencing Platform"/>
            <person name="Russ C."/>
            <person name="Nusbaum C."/>
            <person name="Tyler B."/>
            <person name="van West P."/>
            <person name="Dieguez-Uribeondo J."/>
            <person name="de Bruijn I."/>
            <person name="Tripathy S."/>
            <person name="Jiang R."/>
            <person name="Young S.K."/>
            <person name="Zeng Q."/>
            <person name="Gargeya S."/>
            <person name="Fitzgerald M."/>
            <person name="Haas B."/>
            <person name="Abouelleil A."/>
            <person name="Alvarado L."/>
            <person name="Arachchi H.M."/>
            <person name="Berlin A."/>
            <person name="Chapman S.B."/>
            <person name="Goldberg J."/>
            <person name="Griggs A."/>
            <person name="Gujja S."/>
            <person name="Hansen M."/>
            <person name="Howarth C."/>
            <person name="Imamovic A."/>
            <person name="Larimer J."/>
            <person name="McCowen C."/>
            <person name="Montmayeur A."/>
            <person name="Murphy C."/>
            <person name="Neiman D."/>
            <person name="Pearson M."/>
            <person name="Priest M."/>
            <person name="Roberts A."/>
            <person name="Saif S."/>
            <person name="Shea T."/>
            <person name="Sisk P."/>
            <person name="Sykes S."/>
            <person name="Wortman J."/>
            <person name="Nusbaum C."/>
            <person name="Birren B."/>
        </authorList>
    </citation>
    <scope>NUCLEOTIDE SEQUENCE [LARGE SCALE GENOMIC DNA]</scope>
    <source>
        <strain evidence="7 8">VS20</strain>
    </source>
</reference>
<dbReference type="GO" id="GO:0004568">
    <property type="term" value="F:chitinase activity"/>
    <property type="evidence" value="ECO:0007669"/>
    <property type="project" value="TreeGrafter"/>
</dbReference>
<dbReference type="PROSITE" id="PS01095">
    <property type="entry name" value="GH18_1"/>
    <property type="match status" value="1"/>
</dbReference>
<dbReference type="AlphaFoldDB" id="T0S4P9"/>
<evidence type="ECO:0000259" key="6">
    <source>
        <dbReference type="PROSITE" id="PS51910"/>
    </source>
</evidence>
<evidence type="ECO:0000256" key="1">
    <source>
        <dbReference type="ARBA" id="ARBA00022801"/>
    </source>
</evidence>
<dbReference type="InterPro" id="IPR001579">
    <property type="entry name" value="Glyco_hydro_18_chit_AS"/>
</dbReference>
<dbReference type="InterPro" id="IPR011583">
    <property type="entry name" value="Chitinase_II/V-like_cat"/>
</dbReference>
<keyword evidence="1 3" id="KW-0378">Hydrolase</keyword>
<feature type="domain" description="GH18" evidence="6">
    <location>
        <begin position="108"/>
        <end position="373"/>
    </location>
</feature>
<dbReference type="CDD" id="cd00598">
    <property type="entry name" value="GH18_chitinase-like"/>
    <property type="match status" value="1"/>
</dbReference>
<dbReference type="Pfam" id="PF00704">
    <property type="entry name" value="Glyco_hydro_18"/>
    <property type="match status" value="1"/>
</dbReference>
<sequence length="373" mass="40008">MSRLRWLSFRNWPSTSMNKGTKIAIAVILLLGAVFGILGGVGVFSSSTSVSDKATPDNQTKANGSSTSPTPATGTAAPGSLPDVVANSSAREGHLDRPASCKIVPPGKRVAAFWMTEIGGCETIPDGVTHVYFAFAEIQAGLVNQSFQTSEANMTACVSALRKRCILVLGSIGGANASKYMKTVKDPQAFADSAMALIKKYKFDGIDMDDESVGPEFDGVRVLAYMKALYAAMKANGNNYLLTYDAFMYEGNLDTCKSATYIRCWPVGLEKYLDWVNVMAYNINDNPASANGMYAAATKPGDIFSRWATLVTAPKVMIGTCSRDGDAYGPCASAAVVSQWTKWATNYGGMMVWAGSKDVKYNYEVLTNIIKSQ</sequence>
<dbReference type="SUPFAM" id="SSF51445">
    <property type="entry name" value="(Trans)glycosidases"/>
    <property type="match status" value="1"/>
</dbReference>
<keyword evidence="8" id="KW-1185">Reference proteome</keyword>